<protein>
    <recommendedName>
        <fullName evidence="3">Carboxylic ester hydrolase</fullName>
        <ecNumber evidence="3">3.1.1.-</ecNumber>
    </recommendedName>
</protein>
<evidence type="ECO:0000259" key="4">
    <source>
        <dbReference type="Pfam" id="PF00135"/>
    </source>
</evidence>
<comment type="similarity">
    <text evidence="1 3">Belongs to the type-B carboxylesterase/lipase family.</text>
</comment>
<evidence type="ECO:0000256" key="2">
    <source>
        <dbReference type="ARBA" id="ARBA00022801"/>
    </source>
</evidence>
<dbReference type="PANTHER" id="PTHR11559">
    <property type="entry name" value="CARBOXYLESTERASE"/>
    <property type="match status" value="1"/>
</dbReference>
<organism evidence="5 6">
    <name type="scientific">Mycena albidolilacea</name>
    <dbReference type="NCBI Taxonomy" id="1033008"/>
    <lineage>
        <taxon>Eukaryota</taxon>
        <taxon>Fungi</taxon>
        <taxon>Dikarya</taxon>
        <taxon>Basidiomycota</taxon>
        <taxon>Agaricomycotina</taxon>
        <taxon>Agaricomycetes</taxon>
        <taxon>Agaricomycetidae</taxon>
        <taxon>Agaricales</taxon>
        <taxon>Marasmiineae</taxon>
        <taxon>Mycenaceae</taxon>
        <taxon>Mycena</taxon>
    </lineage>
</organism>
<dbReference type="EC" id="3.1.1.-" evidence="3"/>
<comment type="caution">
    <text evidence="5">The sequence shown here is derived from an EMBL/GenBank/DDBJ whole genome shotgun (WGS) entry which is preliminary data.</text>
</comment>
<dbReference type="AlphaFoldDB" id="A0AAD7E995"/>
<dbReference type="InterPro" id="IPR029058">
    <property type="entry name" value="AB_hydrolase_fold"/>
</dbReference>
<name>A0AAD7E995_9AGAR</name>
<accession>A0AAD7E995</accession>
<dbReference type="Proteomes" id="UP001218218">
    <property type="component" value="Unassembled WGS sequence"/>
</dbReference>
<feature type="signal peptide" evidence="3">
    <location>
        <begin position="1"/>
        <end position="17"/>
    </location>
</feature>
<keyword evidence="2 3" id="KW-0378">Hydrolase</keyword>
<sequence>MKMFAFILLAVSCLTSAQSTTGPVVDLGSAGKYLGVVQNNGTVHSWKAIPYATPPVGSLRFKAPRPLAPQNSTVQDKSQDFDGVITACVQFGTTSFVGVNASPGVEDCLKLWIWAPAGAKEGDNLAVQVYTHGGGYQNSQSPNNDFSDWVGQDKKFIAVNANYRLGLLGFWNSQGSLNEGEDANVGLLDSRFAVEWVVKHISKFGGNPHNIAISGQSGGGGAVMNQLVLYDGKGYSFQKAIPRSIQRSGNWKVADLTPRNDAFAKAVNCTDSAVTKAGAAKQLACMRAVSAETIRLAALNFSNATDSNGFPWPGWLPSVDGRSLTDQSVRLYRQGKIAKVPVIAGHVTDEIARLAPPNSNFTAIVNSAIGTKITPELRARFEQIYPPATGLNYSYNTNTRQDFLHRQWGFSDENFARCSSLMVAQTYARTKLPSYGFRFDAPQPGYPAYESATHSSDNTFLQNATSTFNATEIVIAKEWRAYIASFLRHSNPNTEKLSTSPIWHQSSDEYRYAPQMVISMPIAASADLQAPTNSGMELRDIAEWDRCMFHLSEDVVEYSMQ</sequence>
<feature type="domain" description="Carboxylesterase type B" evidence="4">
    <location>
        <begin position="31"/>
        <end position="510"/>
    </location>
</feature>
<proteinExistence type="inferred from homology"/>
<dbReference type="GO" id="GO:0016787">
    <property type="term" value="F:hydrolase activity"/>
    <property type="evidence" value="ECO:0007669"/>
    <property type="project" value="UniProtKB-KW"/>
</dbReference>
<keyword evidence="6" id="KW-1185">Reference proteome</keyword>
<dbReference type="InterPro" id="IPR019826">
    <property type="entry name" value="Carboxylesterase_B_AS"/>
</dbReference>
<dbReference type="Pfam" id="PF00135">
    <property type="entry name" value="COesterase"/>
    <property type="match status" value="1"/>
</dbReference>
<dbReference type="PROSITE" id="PS00122">
    <property type="entry name" value="CARBOXYLESTERASE_B_1"/>
    <property type="match status" value="1"/>
</dbReference>
<keyword evidence="3" id="KW-0732">Signal</keyword>
<evidence type="ECO:0000313" key="5">
    <source>
        <dbReference type="EMBL" id="KAJ7302973.1"/>
    </source>
</evidence>
<gene>
    <name evidence="5" type="ORF">DFH08DRAFT_58042</name>
</gene>
<evidence type="ECO:0000313" key="6">
    <source>
        <dbReference type="Proteomes" id="UP001218218"/>
    </source>
</evidence>
<feature type="chain" id="PRO_5041783276" description="Carboxylic ester hydrolase" evidence="3">
    <location>
        <begin position="18"/>
        <end position="561"/>
    </location>
</feature>
<dbReference type="EMBL" id="JARIHO010000109">
    <property type="protein sequence ID" value="KAJ7302973.1"/>
    <property type="molecule type" value="Genomic_DNA"/>
</dbReference>
<dbReference type="SUPFAM" id="SSF53474">
    <property type="entry name" value="alpha/beta-Hydrolases"/>
    <property type="match status" value="1"/>
</dbReference>
<reference evidence="5" key="1">
    <citation type="submission" date="2023-03" db="EMBL/GenBank/DDBJ databases">
        <title>Massive genome expansion in bonnet fungi (Mycena s.s.) driven by repeated elements and novel gene families across ecological guilds.</title>
        <authorList>
            <consortium name="Lawrence Berkeley National Laboratory"/>
            <person name="Harder C.B."/>
            <person name="Miyauchi S."/>
            <person name="Viragh M."/>
            <person name="Kuo A."/>
            <person name="Thoen E."/>
            <person name="Andreopoulos B."/>
            <person name="Lu D."/>
            <person name="Skrede I."/>
            <person name="Drula E."/>
            <person name="Henrissat B."/>
            <person name="Morin E."/>
            <person name="Kohler A."/>
            <person name="Barry K."/>
            <person name="LaButti K."/>
            <person name="Morin E."/>
            <person name="Salamov A."/>
            <person name="Lipzen A."/>
            <person name="Mereny Z."/>
            <person name="Hegedus B."/>
            <person name="Baldrian P."/>
            <person name="Stursova M."/>
            <person name="Weitz H."/>
            <person name="Taylor A."/>
            <person name="Grigoriev I.V."/>
            <person name="Nagy L.G."/>
            <person name="Martin F."/>
            <person name="Kauserud H."/>
        </authorList>
    </citation>
    <scope>NUCLEOTIDE SEQUENCE</scope>
    <source>
        <strain evidence="5">CBHHK002</strain>
    </source>
</reference>
<evidence type="ECO:0000256" key="1">
    <source>
        <dbReference type="ARBA" id="ARBA00005964"/>
    </source>
</evidence>
<evidence type="ECO:0000256" key="3">
    <source>
        <dbReference type="RuleBase" id="RU361235"/>
    </source>
</evidence>
<dbReference type="Gene3D" id="3.40.50.1820">
    <property type="entry name" value="alpha/beta hydrolase"/>
    <property type="match status" value="1"/>
</dbReference>
<dbReference type="InterPro" id="IPR002018">
    <property type="entry name" value="CarbesteraseB"/>
</dbReference>
<dbReference type="InterPro" id="IPR050309">
    <property type="entry name" value="Type-B_Carboxylest/Lipase"/>
</dbReference>